<dbReference type="GO" id="GO:0009927">
    <property type="term" value="F:histidine phosphotransfer kinase activity"/>
    <property type="evidence" value="ECO:0007669"/>
    <property type="project" value="TreeGrafter"/>
</dbReference>
<dbReference type="Gene3D" id="1.10.287.130">
    <property type="match status" value="1"/>
</dbReference>
<evidence type="ECO:0000256" key="16">
    <source>
        <dbReference type="PROSITE-ProRule" id="PRU00110"/>
    </source>
</evidence>
<evidence type="ECO:0000256" key="9">
    <source>
        <dbReference type="ARBA" id="ARBA00022729"/>
    </source>
</evidence>
<evidence type="ECO:0000256" key="15">
    <source>
        <dbReference type="ARBA" id="ARBA00023136"/>
    </source>
</evidence>
<dbReference type="CDD" id="cd16922">
    <property type="entry name" value="HATPase_EvgS-ArcB-TorS-like"/>
    <property type="match status" value="1"/>
</dbReference>
<dbReference type="PANTHER" id="PTHR43047">
    <property type="entry name" value="TWO-COMPONENT HISTIDINE PROTEIN KINASE"/>
    <property type="match status" value="1"/>
</dbReference>
<evidence type="ECO:0000256" key="12">
    <source>
        <dbReference type="ARBA" id="ARBA00022840"/>
    </source>
</evidence>
<dbReference type="Gene3D" id="3.40.50.2300">
    <property type="match status" value="1"/>
</dbReference>
<feature type="modified residue" description="4-aspartylphosphate" evidence="17">
    <location>
        <position position="1016"/>
    </location>
</feature>
<dbReference type="InterPro" id="IPR005467">
    <property type="entry name" value="His_kinase_dom"/>
</dbReference>
<reference evidence="22 23" key="1">
    <citation type="submission" date="2019-09" db="EMBL/GenBank/DDBJ databases">
        <authorList>
            <person name="Chandra G."/>
            <person name="Truman W A."/>
        </authorList>
    </citation>
    <scope>NUCLEOTIDE SEQUENCE [LARGE SCALE GENOMIC DNA]</scope>
    <source>
        <strain evidence="22">PS938</strain>
    </source>
</reference>
<dbReference type="PROSITE" id="PS50110">
    <property type="entry name" value="RESPONSE_REGULATORY"/>
    <property type="match status" value="1"/>
</dbReference>
<evidence type="ECO:0000259" key="20">
    <source>
        <dbReference type="PROSITE" id="PS50112"/>
    </source>
</evidence>
<dbReference type="SMART" id="SM00388">
    <property type="entry name" value="HisKA"/>
    <property type="match status" value="1"/>
</dbReference>
<dbReference type="GO" id="GO:0005524">
    <property type="term" value="F:ATP binding"/>
    <property type="evidence" value="ECO:0007669"/>
    <property type="project" value="UniProtKB-KW"/>
</dbReference>
<dbReference type="SUPFAM" id="SSF52172">
    <property type="entry name" value="CheY-like"/>
    <property type="match status" value="1"/>
</dbReference>
<dbReference type="InterPro" id="IPR049870">
    <property type="entry name" value="BvgS-like_periplasmic1"/>
</dbReference>
<evidence type="ECO:0000313" key="22">
    <source>
        <dbReference type="EMBL" id="VVQ18349.1"/>
    </source>
</evidence>
<comment type="subcellular location">
    <subcellularLocation>
        <location evidence="2">Cell inner membrane</location>
        <topology evidence="2">Multi-pass membrane protein</topology>
    </subcellularLocation>
</comment>
<dbReference type="InterPro" id="IPR011006">
    <property type="entry name" value="CheY-like_superfamily"/>
</dbReference>
<sequence length="1206" mass="134028">MGSLLVLSLIQRIFSRLWLGCILALTLASAHGEDLRLFGRSSVDGYRAELSSEDLSWLRERQVLRLGITTPDYPPLDILNNQSDYEGITADYAGLLGELLHVRIELRVFGGRKEALQALKEQSIDLLSTANEYDTSEGVVLSLPYATDQPVLAGRSGDESAQVPELSGVRLAMAYHYLSEASVRTHYPKARLQLYPSTLAAMGAVAFGQADVYLGDAIATDYLINRSYLNNIRLVNFASINTAPFAFALNKDDSRLLRVVNQALEAIPERERTLILRRWDADRSSIPGNRIQLTRIEQDWIDQHPVVRMAINETALPFTFFDENGKLRGISADVLERISQRTGIHFEVNRTGKLHELASYVAQGESDLLPAFTSSIENEGKLSLTRPYFTSAFVLVCRTSSGQITLNDLAGKTLALVRGTYLHEYLSKHFPNIKIIEVSGAAEAMEMVASDRAEATINTLIGARYLISQRYSGKLRITATIGTTPGQAAFAAARDSIELITILDKALLSISPSEMADLTRRWNGEVVISESYWSRHGALIFKGLVAGGIALGTVLIWVYWLRRQIRSRIQAEQALSDQMEFMRVLVDGTPHPIYVRDRQGRLVSCNTSYLERLNVRREDVIGQNVGDGVLASIEEAKNYELIYQKVMSSGEPDVGDRQLTLSRGEVLTIYQWVLPYRSSDGVMEGIICGWIDISERKTLLEAEQEARDAAESANRAKTTFLATMSHEIRTPMNAILGMLELAQKKSDQGIIDRKALEVASSSAHSLLDLIGDILDIARIESGKLSLDPERANLRTIIESTLWVFEGLARQKRLNLRFDYIGDTTADVRIDPMRFRQVLSNLIGNAIKFTDQGEVRVEYQAEADGDVLAVRVEVIDSGQGISSEDLQHLFAPFSQVGESQTLPRNGAGLGLVISRTLCEMMGGSLDLSSELGQGTRVVIQLRLPQLADLEPSATLVQNEVTENNPSLNVLVVDDYPPNRLLLAQQLEYLGHQVQDANDGVQGLHAWRYGEFDVVITDCNMPNLNGYDLTQAIRQQEREERRFPCVIFGFTANALPEERQRCLDAGMDDCLFKPITLDDVRCHLTGIAPRINSKSVTSTFDLVYLQQLTLGNREALDSLLKELLRSVVEDCNRLAQYSPETNNYELADLAHRIKGGARLARAGSLLEACEYLESLCQIDATHDERQSALAALGNALDNLVRELEMLLD</sequence>
<dbReference type="CDD" id="cd17546">
    <property type="entry name" value="REC_hyHK_CKI1_RcsC-like"/>
    <property type="match status" value="1"/>
</dbReference>
<dbReference type="SUPFAM" id="SSF55785">
    <property type="entry name" value="PYP-like sensor domain (PAS domain)"/>
    <property type="match status" value="1"/>
</dbReference>
<keyword evidence="10" id="KW-0547">Nucleotide-binding</keyword>
<dbReference type="SMART" id="SM00448">
    <property type="entry name" value="REC"/>
    <property type="match status" value="1"/>
</dbReference>
<dbReference type="InterPro" id="IPR008207">
    <property type="entry name" value="Sig_transdc_His_kin_Hpt_dom"/>
</dbReference>
<evidence type="ECO:0000259" key="19">
    <source>
        <dbReference type="PROSITE" id="PS50110"/>
    </source>
</evidence>
<dbReference type="PROSITE" id="PS50112">
    <property type="entry name" value="PAS"/>
    <property type="match status" value="1"/>
</dbReference>
<dbReference type="Pfam" id="PF00989">
    <property type="entry name" value="PAS"/>
    <property type="match status" value="1"/>
</dbReference>
<dbReference type="InterPro" id="IPR003594">
    <property type="entry name" value="HATPase_dom"/>
</dbReference>
<keyword evidence="5" id="KW-0997">Cell inner membrane</keyword>
<evidence type="ECO:0000256" key="10">
    <source>
        <dbReference type="ARBA" id="ARBA00022741"/>
    </source>
</evidence>
<feature type="domain" description="Histidine kinase" evidence="18">
    <location>
        <begin position="723"/>
        <end position="944"/>
    </location>
</feature>
<dbReference type="CDD" id="cd13705">
    <property type="entry name" value="PBP2_BvgS_D1"/>
    <property type="match status" value="1"/>
</dbReference>
<dbReference type="Pfam" id="PF02518">
    <property type="entry name" value="HATPase_c"/>
    <property type="match status" value="1"/>
</dbReference>
<feature type="domain" description="HPt" evidence="21">
    <location>
        <begin position="1110"/>
        <end position="1206"/>
    </location>
</feature>
<dbReference type="InterPro" id="IPR001789">
    <property type="entry name" value="Sig_transdc_resp-reg_receiver"/>
</dbReference>
<evidence type="ECO:0000256" key="4">
    <source>
        <dbReference type="ARBA" id="ARBA00022475"/>
    </source>
</evidence>
<evidence type="ECO:0000256" key="17">
    <source>
        <dbReference type="PROSITE-ProRule" id="PRU00169"/>
    </source>
</evidence>
<evidence type="ECO:0000259" key="21">
    <source>
        <dbReference type="PROSITE" id="PS50894"/>
    </source>
</evidence>
<dbReference type="SUPFAM" id="SSF47384">
    <property type="entry name" value="Homodimeric domain of signal transducing histidine kinase"/>
    <property type="match status" value="1"/>
</dbReference>
<dbReference type="InterPro" id="IPR036097">
    <property type="entry name" value="HisK_dim/P_sf"/>
</dbReference>
<keyword evidence="6 17" id="KW-0597">Phosphoprotein</keyword>
<dbReference type="InterPro" id="IPR049871">
    <property type="entry name" value="BvgS-like_periplasmic2"/>
</dbReference>
<dbReference type="PROSITE" id="PS50109">
    <property type="entry name" value="HIS_KIN"/>
    <property type="match status" value="1"/>
</dbReference>
<dbReference type="InterPro" id="IPR036890">
    <property type="entry name" value="HATPase_C_sf"/>
</dbReference>
<dbReference type="SUPFAM" id="SSF47226">
    <property type="entry name" value="Histidine-containing phosphotransfer domain, HPT domain"/>
    <property type="match status" value="1"/>
</dbReference>
<keyword evidence="15" id="KW-0472">Membrane</keyword>
<dbReference type="PANTHER" id="PTHR43047:SF72">
    <property type="entry name" value="OSMOSENSING HISTIDINE PROTEIN KINASE SLN1"/>
    <property type="match status" value="1"/>
</dbReference>
<evidence type="ECO:0000259" key="18">
    <source>
        <dbReference type="PROSITE" id="PS50109"/>
    </source>
</evidence>
<keyword evidence="13" id="KW-1133">Transmembrane helix</keyword>
<dbReference type="InterPro" id="IPR003661">
    <property type="entry name" value="HisK_dim/P_dom"/>
</dbReference>
<dbReference type="SMART" id="SM00062">
    <property type="entry name" value="PBPb"/>
    <property type="match status" value="2"/>
</dbReference>
<dbReference type="Gene3D" id="3.40.190.10">
    <property type="entry name" value="Periplasmic binding protein-like II"/>
    <property type="match status" value="4"/>
</dbReference>
<evidence type="ECO:0000256" key="8">
    <source>
        <dbReference type="ARBA" id="ARBA00022692"/>
    </source>
</evidence>
<feature type="modified residue" description="Phosphohistidine" evidence="16">
    <location>
        <position position="1149"/>
    </location>
</feature>
<evidence type="ECO:0000256" key="13">
    <source>
        <dbReference type="ARBA" id="ARBA00022989"/>
    </source>
</evidence>
<dbReference type="GO" id="GO:0006355">
    <property type="term" value="P:regulation of DNA-templated transcription"/>
    <property type="evidence" value="ECO:0007669"/>
    <property type="project" value="InterPro"/>
</dbReference>
<dbReference type="PROSITE" id="PS50894">
    <property type="entry name" value="HPT"/>
    <property type="match status" value="1"/>
</dbReference>
<protein>
    <recommendedName>
        <fullName evidence="3">histidine kinase</fullName>
        <ecNumber evidence="3">2.7.13.3</ecNumber>
    </recommendedName>
</protein>
<keyword evidence="8" id="KW-0812">Transmembrane</keyword>
<keyword evidence="11" id="KW-0418">Kinase</keyword>
<keyword evidence="14" id="KW-0902">Two-component regulatory system</keyword>
<dbReference type="InterPro" id="IPR000014">
    <property type="entry name" value="PAS"/>
</dbReference>
<dbReference type="FunFam" id="3.30.565.10:FF:000010">
    <property type="entry name" value="Sensor histidine kinase RcsC"/>
    <property type="match status" value="1"/>
</dbReference>
<dbReference type="Pfam" id="PF00512">
    <property type="entry name" value="HisKA"/>
    <property type="match status" value="1"/>
</dbReference>
<keyword evidence="7 22" id="KW-0808">Transferase</keyword>
<dbReference type="Proteomes" id="UP000327191">
    <property type="component" value="Unassembled WGS sequence"/>
</dbReference>
<dbReference type="InterPro" id="IPR035965">
    <property type="entry name" value="PAS-like_dom_sf"/>
</dbReference>
<dbReference type="InterPro" id="IPR036641">
    <property type="entry name" value="HPT_dom_sf"/>
</dbReference>
<dbReference type="EMBL" id="CABVJE010000022">
    <property type="protein sequence ID" value="VVQ18349.1"/>
    <property type="molecule type" value="Genomic_DNA"/>
</dbReference>
<feature type="domain" description="Response regulatory" evidence="19">
    <location>
        <begin position="967"/>
        <end position="1086"/>
    </location>
</feature>
<dbReference type="SUPFAM" id="SSF53850">
    <property type="entry name" value="Periplasmic binding protein-like II"/>
    <property type="match status" value="2"/>
</dbReference>
<evidence type="ECO:0000256" key="3">
    <source>
        <dbReference type="ARBA" id="ARBA00012438"/>
    </source>
</evidence>
<gene>
    <name evidence="22" type="primary">bvgS_3</name>
    <name evidence="22" type="ORF">PS938_04556</name>
</gene>
<organism evidence="22 23">
    <name type="scientific">Pseudomonas fluorescens</name>
    <dbReference type="NCBI Taxonomy" id="294"/>
    <lineage>
        <taxon>Bacteria</taxon>
        <taxon>Pseudomonadati</taxon>
        <taxon>Pseudomonadota</taxon>
        <taxon>Gammaproteobacteria</taxon>
        <taxon>Pseudomonadales</taxon>
        <taxon>Pseudomonadaceae</taxon>
        <taxon>Pseudomonas</taxon>
    </lineage>
</organism>
<feature type="domain" description="PAS" evidence="20">
    <location>
        <begin position="578"/>
        <end position="624"/>
    </location>
</feature>
<dbReference type="EC" id="2.7.13.3" evidence="3"/>
<dbReference type="Gene3D" id="3.30.565.10">
    <property type="entry name" value="Histidine kinase-like ATPase, C-terminal domain"/>
    <property type="match status" value="1"/>
</dbReference>
<dbReference type="CDD" id="cd00130">
    <property type="entry name" value="PAS"/>
    <property type="match status" value="1"/>
</dbReference>
<evidence type="ECO:0000256" key="7">
    <source>
        <dbReference type="ARBA" id="ARBA00022679"/>
    </source>
</evidence>
<dbReference type="NCBIfam" id="TIGR00229">
    <property type="entry name" value="sensory_box"/>
    <property type="match status" value="1"/>
</dbReference>
<dbReference type="PRINTS" id="PR00344">
    <property type="entry name" value="BCTRLSENSOR"/>
</dbReference>
<dbReference type="Gene3D" id="1.20.120.160">
    <property type="entry name" value="HPT domain"/>
    <property type="match status" value="1"/>
</dbReference>
<name>A0A5E7V5W1_PSEFL</name>
<dbReference type="Gene3D" id="3.30.450.20">
    <property type="entry name" value="PAS domain"/>
    <property type="match status" value="1"/>
</dbReference>
<keyword evidence="4" id="KW-1003">Cell membrane</keyword>
<comment type="catalytic activity">
    <reaction evidence="1">
        <text>ATP + protein L-histidine = ADP + protein N-phospho-L-histidine.</text>
        <dbReference type="EC" id="2.7.13.3"/>
    </reaction>
</comment>
<evidence type="ECO:0000256" key="2">
    <source>
        <dbReference type="ARBA" id="ARBA00004429"/>
    </source>
</evidence>
<evidence type="ECO:0000256" key="11">
    <source>
        <dbReference type="ARBA" id="ARBA00022777"/>
    </source>
</evidence>
<dbReference type="AlphaFoldDB" id="A0A5E7V5W1"/>
<evidence type="ECO:0000313" key="23">
    <source>
        <dbReference type="Proteomes" id="UP000327191"/>
    </source>
</evidence>
<dbReference type="GO" id="GO:0005886">
    <property type="term" value="C:plasma membrane"/>
    <property type="evidence" value="ECO:0007669"/>
    <property type="project" value="UniProtKB-SubCell"/>
</dbReference>
<keyword evidence="12" id="KW-0067">ATP-binding</keyword>
<dbReference type="SMART" id="SM00091">
    <property type="entry name" value="PAS"/>
    <property type="match status" value="1"/>
</dbReference>
<dbReference type="GO" id="GO:0000155">
    <property type="term" value="F:phosphorelay sensor kinase activity"/>
    <property type="evidence" value="ECO:0007669"/>
    <property type="project" value="InterPro"/>
</dbReference>
<evidence type="ECO:0000256" key="14">
    <source>
        <dbReference type="ARBA" id="ARBA00023012"/>
    </source>
</evidence>
<evidence type="ECO:0000256" key="1">
    <source>
        <dbReference type="ARBA" id="ARBA00000085"/>
    </source>
</evidence>
<dbReference type="CDD" id="cd00088">
    <property type="entry name" value="HPT"/>
    <property type="match status" value="1"/>
</dbReference>
<accession>A0A5E7V5W1</accession>
<dbReference type="InterPro" id="IPR001638">
    <property type="entry name" value="Solute-binding_3/MltF_N"/>
</dbReference>
<dbReference type="InterPro" id="IPR004358">
    <property type="entry name" value="Sig_transdc_His_kin-like_C"/>
</dbReference>
<dbReference type="Pfam" id="PF01627">
    <property type="entry name" value="Hpt"/>
    <property type="match status" value="1"/>
</dbReference>
<proteinExistence type="predicted"/>
<dbReference type="CDD" id="cd13707">
    <property type="entry name" value="PBP2_BvgS_D2"/>
    <property type="match status" value="1"/>
</dbReference>
<evidence type="ECO:0000256" key="6">
    <source>
        <dbReference type="ARBA" id="ARBA00022553"/>
    </source>
</evidence>
<keyword evidence="9" id="KW-0732">Signal</keyword>
<dbReference type="SUPFAM" id="SSF55874">
    <property type="entry name" value="ATPase domain of HSP90 chaperone/DNA topoisomerase II/histidine kinase"/>
    <property type="match status" value="1"/>
</dbReference>
<dbReference type="Pfam" id="PF00497">
    <property type="entry name" value="SBP_bac_3"/>
    <property type="match status" value="2"/>
</dbReference>
<dbReference type="SMART" id="SM00387">
    <property type="entry name" value="HATPase_c"/>
    <property type="match status" value="1"/>
</dbReference>
<dbReference type="InterPro" id="IPR013767">
    <property type="entry name" value="PAS_fold"/>
</dbReference>
<dbReference type="Pfam" id="PF00072">
    <property type="entry name" value="Response_reg"/>
    <property type="match status" value="1"/>
</dbReference>
<dbReference type="CDD" id="cd00082">
    <property type="entry name" value="HisKA"/>
    <property type="match status" value="1"/>
</dbReference>
<dbReference type="OrthoDB" id="9797243at2"/>
<evidence type="ECO:0000256" key="5">
    <source>
        <dbReference type="ARBA" id="ARBA00022519"/>
    </source>
</evidence>